<comment type="subcellular location">
    <subcellularLocation>
        <location evidence="1">Nucleus</location>
    </subcellularLocation>
</comment>
<evidence type="ECO:0000313" key="10">
    <source>
        <dbReference type="EMBL" id="ODQ60959.1"/>
    </source>
</evidence>
<reference evidence="10 11" key="1">
    <citation type="journal article" date="2016" name="Proc. Natl. Acad. Sci. U.S.A.">
        <title>Comparative genomics of biotechnologically important yeasts.</title>
        <authorList>
            <person name="Riley R."/>
            <person name="Haridas S."/>
            <person name="Wolfe K.H."/>
            <person name="Lopes M.R."/>
            <person name="Hittinger C.T."/>
            <person name="Goeker M."/>
            <person name="Salamov A.A."/>
            <person name="Wisecaver J.H."/>
            <person name="Long T.M."/>
            <person name="Calvey C.H."/>
            <person name="Aerts A.L."/>
            <person name="Barry K.W."/>
            <person name="Choi C."/>
            <person name="Clum A."/>
            <person name="Coughlan A.Y."/>
            <person name="Deshpande S."/>
            <person name="Douglass A.P."/>
            <person name="Hanson S.J."/>
            <person name="Klenk H.-P."/>
            <person name="LaButti K.M."/>
            <person name="Lapidus A."/>
            <person name="Lindquist E.A."/>
            <person name="Lipzen A.M."/>
            <person name="Meier-Kolthoff J.P."/>
            <person name="Ohm R.A."/>
            <person name="Otillar R.P."/>
            <person name="Pangilinan J.L."/>
            <person name="Peng Y."/>
            <person name="Rokas A."/>
            <person name="Rosa C.A."/>
            <person name="Scheuner C."/>
            <person name="Sibirny A.A."/>
            <person name="Slot J.C."/>
            <person name="Stielow J.B."/>
            <person name="Sun H."/>
            <person name="Kurtzman C.P."/>
            <person name="Blackwell M."/>
            <person name="Grigoriev I.V."/>
            <person name="Jeffries T.W."/>
        </authorList>
    </citation>
    <scope>NUCLEOTIDE SEQUENCE [LARGE SCALE GENOMIC DNA]</scope>
    <source>
        <strain evidence="11">ATCC 58044 / CBS 1984 / NCYC 433 / NRRL Y-366-8</strain>
    </source>
</reference>
<dbReference type="InterPro" id="IPR037113">
    <property type="entry name" value="Hat1_N_sf"/>
</dbReference>
<dbReference type="AlphaFoldDB" id="A0A1E3P6B3"/>
<dbReference type="GO" id="GO:0004402">
    <property type="term" value="F:histone acetyltransferase activity"/>
    <property type="evidence" value="ECO:0007669"/>
    <property type="project" value="InterPro"/>
</dbReference>
<comment type="catalytic activity">
    <reaction evidence="8">
        <text>L-lysyl-[protein] + acetyl-CoA = N(6)-acetyl-L-lysyl-[protein] + CoA + H(+)</text>
        <dbReference type="Rhea" id="RHEA:45948"/>
        <dbReference type="Rhea" id="RHEA-COMP:9752"/>
        <dbReference type="Rhea" id="RHEA-COMP:10731"/>
        <dbReference type="ChEBI" id="CHEBI:15378"/>
        <dbReference type="ChEBI" id="CHEBI:29969"/>
        <dbReference type="ChEBI" id="CHEBI:57287"/>
        <dbReference type="ChEBI" id="CHEBI:57288"/>
        <dbReference type="ChEBI" id="CHEBI:61930"/>
        <dbReference type="EC" id="2.3.1.48"/>
    </reaction>
</comment>
<dbReference type="GO" id="GO:0031509">
    <property type="term" value="P:subtelomeric heterochromatin formation"/>
    <property type="evidence" value="ECO:0007669"/>
    <property type="project" value="InterPro"/>
</dbReference>
<protein>
    <recommendedName>
        <fullName evidence="4">Histone acetyltransferase type B catalytic subunit</fullName>
        <ecNumber evidence="3">2.3.1.48</ecNumber>
    </recommendedName>
</protein>
<evidence type="ECO:0000256" key="7">
    <source>
        <dbReference type="ARBA" id="ARBA00023315"/>
    </source>
</evidence>
<evidence type="ECO:0000256" key="3">
    <source>
        <dbReference type="ARBA" id="ARBA00013184"/>
    </source>
</evidence>
<dbReference type="GO" id="GO:0005634">
    <property type="term" value="C:nucleus"/>
    <property type="evidence" value="ECO:0007669"/>
    <property type="project" value="UniProtKB-SubCell"/>
</dbReference>
<dbReference type="GO" id="GO:0042393">
    <property type="term" value="F:histone binding"/>
    <property type="evidence" value="ECO:0007669"/>
    <property type="project" value="InterPro"/>
</dbReference>
<dbReference type="Gene3D" id="3.90.360.10">
    <property type="entry name" value="Histone acetyl transferase 1 (HAT1), N-terminal domain"/>
    <property type="match status" value="1"/>
</dbReference>
<dbReference type="Pfam" id="PF10394">
    <property type="entry name" value="Hat1_N"/>
    <property type="match status" value="1"/>
</dbReference>
<evidence type="ECO:0000256" key="6">
    <source>
        <dbReference type="ARBA" id="ARBA00023242"/>
    </source>
</evidence>
<dbReference type="RefSeq" id="XP_019040166.1">
    <property type="nucleotide sequence ID" value="XM_019183191.1"/>
</dbReference>
<dbReference type="Gene3D" id="3.40.630.30">
    <property type="match status" value="1"/>
</dbReference>
<evidence type="ECO:0000259" key="9">
    <source>
        <dbReference type="Pfam" id="PF10394"/>
    </source>
</evidence>
<organism evidence="10 11">
    <name type="scientific">Wickerhamomyces anomalus (strain ATCC 58044 / CBS 1984 / NCYC 433 / NRRL Y-366-8)</name>
    <name type="common">Yeast</name>
    <name type="synonym">Hansenula anomala</name>
    <dbReference type="NCBI Taxonomy" id="683960"/>
    <lineage>
        <taxon>Eukaryota</taxon>
        <taxon>Fungi</taxon>
        <taxon>Dikarya</taxon>
        <taxon>Ascomycota</taxon>
        <taxon>Saccharomycotina</taxon>
        <taxon>Saccharomycetes</taxon>
        <taxon>Phaffomycetales</taxon>
        <taxon>Wickerhamomycetaceae</taxon>
        <taxon>Wickerhamomyces</taxon>
    </lineage>
</organism>
<comment type="similarity">
    <text evidence="2">Belongs to the HAT1 family.</text>
</comment>
<dbReference type="InterPro" id="IPR016181">
    <property type="entry name" value="Acyl_CoA_acyltransferase"/>
</dbReference>
<dbReference type="PANTHER" id="PTHR12046">
    <property type="entry name" value="HISTONE ACETYLTRANSFERASE TYPE B CATALYTIC SUBUNIT"/>
    <property type="match status" value="1"/>
</dbReference>
<dbReference type="EMBL" id="KV454209">
    <property type="protein sequence ID" value="ODQ60959.1"/>
    <property type="molecule type" value="Genomic_DNA"/>
</dbReference>
<dbReference type="InterPro" id="IPR013523">
    <property type="entry name" value="Hist_AcTrfase_HAT1_C"/>
</dbReference>
<gene>
    <name evidence="10" type="ORF">WICANDRAFT_61519</name>
</gene>
<dbReference type="Proteomes" id="UP000094112">
    <property type="component" value="Unassembled WGS sequence"/>
</dbReference>
<dbReference type="SUPFAM" id="SSF55729">
    <property type="entry name" value="Acyl-CoA N-acyltransferases (Nat)"/>
    <property type="match status" value="1"/>
</dbReference>
<evidence type="ECO:0000313" key="11">
    <source>
        <dbReference type="Proteomes" id="UP000094112"/>
    </source>
</evidence>
<dbReference type="STRING" id="683960.A0A1E3P6B3"/>
<keyword evidence="6" id="KW-0539">Nucleus</keyword>
<evidence type="ECO:0000256" key="2">
    <source>
        <dbReference type="ARBA" id="ARBA00010543"/>
    </source>
</evidence>
<evidence type="ECO:0000256" key="1">
    <source>
        <dbReference type="ARBA" id="ARBA00004123"/>
    </source>
</evidence>
<dbReference type="Gene3D" id="1.10.10.390">
    <property type="match status" value="1"/>
</dbReference>
<dbReference type="EC" id="2.3.1.48" evidence="3"/>
<dbReference type="InterPro" id="IPR019467">
    <property type="entry name" value="Hat1_N"/>
</dbReference>
<feature type="domain" description="Histone acetyl transferase HAT1 N-terminal" evidence="9">
    <location>
        <begin position="8"/>
        <end position="164"/>
    </location>
</feature>
<evidence type="ECO:0000256" key="4">
    <source>
        <dbReference type="ARBA" id="ARBA00021268"/>
    </source>
</evidence>
<name>A0A1E3P6B3_WICAA</name>
<dbReference type="InterPro" id="IPR017380">
    <property type="entry name" value="Hist_AcTrfase_B-typ_cat-su"/>
</dbReference>
<proteinExistence type="inferred from homology"/>
<evidence type="ECO:0000256" key="8">
    <source>
        <dbReference type="ARBA" id="ARBA00048017"/>
    </source>
</evidence>
<dbReference type="OrthoDB" id="10253098at2759"/>
<keyword evidence="11" id="KW-1185">Reference proteome</keyword>
<evidence type="ECO:0000256" key="5">
    <source>
        <dbReference type="ARBA" id="ARBA00022679"/>
    </source>
</evidence>
<keyword evidence="7" id="KW-0012">Acyltransferase</keyword>
<keyword evidence="5" id="KW-0808">Transferase</keyword>
<dbReference type="Pfam" id="PF21184">
    <property type="entry name" value="HAT1_C_fung"/>
    <property type="match status" value="1"/>
</dbReference>
<dbReference type="GO" id="GO:0000781">
    <property type="term" value="C:chromosome, telomeric region"/>
    <property type="evidence" value="ECO:0007669"/>
    <property type="project" value="GOC"/>
</dbReference>
<accession>A0A1E3P6B3</accession>
<dbReference type="GeneID" id="30200437"/>
<sequence length="389" mass="45665">MSYNPEVWTISSNEALKVSIADDQGYVSFPPLFTYPIFGDSEQIFGYKDLKIDLVFDSITFLPFLKVSYKEKLNDEVDDITAKLLEFLPKSTIVDDEVKWVDAFKKEQEELLDFNKEFELINTYNVKNEEFSIFKTSFQTSEGEKTKAVDLMKRLQIFVLLFIEAGSYIDTSDELWDLFILVSNKTKKILGFSTAYSYFKYNGAIEFDSNPNVKKRNKISQFVVLPPYQKTQHGSSLYNSIISYWNGNELVEEITVEDPNEKFDDLRYRNDFKRLFEEGFINQLPKNLKTIDNKWFITNANKFKIELNQFKKLVEIGYLYTENIKLARLLIKKRLYEKNRDGLVELELAIRNDKLQTAYESIKQEYDRLIDSMRVRAVNDIGSSKKQKV</sequence>